<dbReference type="AlphaFoldDB" id="A0A6B3LIJ6"/>
<protein>
    <submittedName>
        <fullName evidence="2">GNAT family N-acetyltransferase</fullName>
    </submittedName>
</protein>
<dbReference type="PROSITE" id="PS51186">
    <property type="entry name" value="GNAT"/>
    <property type="match status" value="1"/>
</dbReference>
<dbReference type="InterPro" id="IPR016181">
    <property type="entry name" value="Acyl_CoA_acyltransferase"/>
</dbReference>
<evidence type="ECO:0000313" key="2">
    <source>
        <dbReference type="EMBL" id="NEM96812.1"/>
    </source>
</evidence>
<dbReference type="EMBL" id="JAAGWD010000001">
    <property type="protein sequence ID" value="NEM96812.1"/>
    <property type="molecule type" value="Genomic_DNA"/>
</dbReference>
<dbReference type="PANTHER" id="PTHR43415:SF3">
    <property type="entry name" value="GNAT-FAMILY ACETYLTRANSFERASE"/>
    <property type="match status" value="1"/>
</dbReference>
<keyword evidence="2" id="KW-0808">Transferase</keyword>
<gene>
    <name evidence="2" type="ORF">GXP69_03825</name>
</gene>
<dbReference type="SUPFAM" id="SSF55729">
    <property type="entry name" value="Acyl-CoA N-acyltransferases (Nat)"/>
    <property type="match status" value="1"/>
</dbReference>
<proteinExistence type="predicted"/>
<evidence type="ECO:0000259" key="1">
    <source>
        <dbReference type="PROSITE" id="PS51186"/>
    </source>
</evidence>
<accession>A0A6B3LIJ6</accession>
<keyword evidence="3" id="KW-1185">Reference proteome</keyword>
<sequence length="177" mass="20245">MFLKTDQTYLRALEPTDLDFLYTLENDTTVWHVGNTLTPYSKFVLEQYLENAALDIYTVKQLRLVICNTENKAIGAIDLYDFDPLHRRAGIGIVITAEYRGNGHASDALELLLNYCRDTLKLHQVYCSVTSTNLPSIHLFTKAGFAQVGIRKEWFLTPDGWEDVVEMQQLLNSKPKL</sequence>
<dbReference type="PANTHER" id="PTHR43415">
    <property type="entry name" value="SPERMIDINE N(1)-ACETYLTRANSFERASE"/>
    <property type="match status" value="1"/>
</dbReference>
<dbReference type="Gene3D" id="3.40.630.30">
    <property type="match status" value="1"/>
</dbReference>
<dbReference type="GO" id="GO:0016747">
    <property type="term" value="F:acyltransferase activity, transferring groups other than amino-acyl groups"/>
    <property type="evidence" value="ECO:0007669"/>
    <property type="project" value="InterPro"/>
</dbReference>
<evidence type="ECO:0000313" key="3">
    <source>
        <dbReference type="Proteomes" id="UP000474777"/>
    </source>
</evidence>
<comment type="caution">
    <text evidence="2">The sequence shown here is derived from an EMBL/GenBank/DDBJ whole genome shotgun (WGS) entry which is preliminary data.</text>
</comment>
<dbReference type="Proteomes" id="UP000474777">
    <property type="component" value="Unassembled WGS sequence"/>
</dbReference>
<feature type="domain" description="N-acetyltransferase" evidence="1">
    <location>
        <begin position="8"/>
        <end position="172"/>
    </location>
</feature>
<dbReference type="RefSeq" id="WP_163912532.1">
    <property type="nucleotide sequence ID" value="NZ_JAAGWD010000001.1"/>
</dbReference>
<dbReference type="Pfam" id="PF13302">
    <property type="entry name" value="Acetyltransf_3"/>
    <property type="match status" value="1"/>
</dbReference>
<organism evidence="2 3">
    <name type="scientific">Pontibacter burrus</name>
    <dbReference type="NCBI Taxonomy" id="2704466"/>
    <lineage>
        <taxon>Bacteria</taxon>
        <taxon>Pseudomonadati</taxon>
        <taxon>Bacteroidota</taxon>
        <taxon>Cytophagia</taxon>
        <taxon>Cytophagales</taxon>
        <taxon>Hymenobacteraceae</taxon>
        <taxon>Pontibacter</taxon>
    </lineage>
</organism>
<name>A0A6B3LIJ6_9BACT</name>
<dbReference type="InterPro" id="IPR000182">
    <property type="entry name" value="GNAT_dom"/>
</dbReference>
<reference evidence="2 3" key="1">
    <citation type="submission" date="2020-02" db="EMBL/GenBank/DDBJ databases">
        <authorList>
            <person name="Kim M.K."/>
        </authorList>
    </citation>
    <scope>NUCLEOTIDE SEQUENCE [LARGE SCALE GENOMIC DNA]</scope>
    <source>
        <strain evidence="2 3">BT327</strain>
    </source>
</reference>